<sequence length="564" mass="63534">MEVIQALEVVASNTRSEEFVKRQTFEITDWKCGQHLTNHRLHNSMIGVVDAEMVSKLLRDAHSVDIMKATLGSLLESVNKLQDAFKKHVDPVIAKLSKGFASLPDELIAPILNYACVEIGTKQAVWLSHVSRGFRRIALSEADLWTTLHSHAHPDEIEAYISRSREADLNVVAKITPDDYDEDLRPFFTACFNLASRLKSFRITADLDDYTNPFNLALSNKLMDPDDGKMPVVLPHLEELDIFQYKEGDDDLTLDNYSFGDFSPSWDAPALRTIRCRNYIPAPTASAFAAITSFSLFLSLRSGIEVEPFQWLLEFLESTPTLQEFDVEMVDAEHFATAGPITNAITCPSLVSLQLRISSLRIPQATEIILAPFMESLHMPKLDRLSFSAELDYKSLVIPSNSDHSDFISPVVEALLPDPLDHTRLTSLSIAITSQMPNKFQVMGLHSSTIPSKRLVIPLDRMPFVKVMSLTTSFHTTFTGDKSERPSGRGSYQPNRSCALREVRLRSCHYMTIWQLQQMVQSLKEFGVWDALEKFVIEDCASVTLDRALEIIGPERLTYARNFA</sequence>
<evidence type="ECO:0000313" key="2">
    <source>
        <dbReference type="Proteomes" id="UP000053477"/>
    </source>
</evidence>
<evidence type="ECO:0000313" key="1">
    <source>
        <dbReference type="EMBL" id="KLO12432.1"/>
    </source>
</evidence>
<dbReference type="AlphaFoldDB" id="A0A0H2RLJ9"/>
<dbReference type="OrthoDB" id="2884925at2759"/>
<organism evidence="1 2">
    <name type="scientific">Schizopora paradoxa</name>
    <dbReference type="NCBI Taxonomy" id="27342"/>
    <lineage>
        <taxon>Eukaryota</taxon>
        <taxon>Fungi</taxon>
        <taxon>Dikarya</taxon>
        <taxon>Basidiomycota</taxon>
        <taxon>Agaricomycotina</taxon>
        <taxon>Agaricomycetes</taxon>
        <taxon>Hymenochaetales</taxon>
        <taxon>Schizoporaceae</taxon>
        <taxon>Schizopora</taxon>
    </lineage>
</organism>
<accession>A0A0H2RLJ9</accession>
<proteinExistence type="predicted"/>
<dbReference type="InParanoid" id="A0A0H2RLJ9"/>
<dbReference type="EMBL" id="KQ085978">
    <property type="protein sequence ID" value="KLO12432.1"/>
    <property type="molecule type" value="Genomic_DNA"/>
</dbReference>
<reference evidence="1 2" key="1">
    <citation type="submission" date="2015-04" db="EMBL/GenBank/DDBJ databases">
        <title>Complete genome sequence of Schizopora paradoxa KUC8140, a cosmopolitan wood degrader in East Asia.</title>
        <authorList>
            <consortium name="DOE Joint Genome Institute"/>
            <person name="Min B."/>
            <person name="Park H."/>
            <person name="Jang Y."/>
            <person name="Kim J.-J."/>
            <person name="Kim K.H."/>
            <person name="Pangilinan J."/>
            <person name="Lipzen A."/>
            <person name="Riley R."/>
            <person name="Grigoriev I.V."/>
            <person name="Spatafora J.W."/>
            <person name="Choi I.-G."/>
        </authorList>
    </citation>
    <scope>NUCLEOTIDE SEQUENCE [LARGE SCALE GENOMIC DNA]</scope>
    <source>
        <strain evidence="1 2">KUC8140</strain>
    </source>
</reference>
<gene>
    <name evidence="1" type="ORF">SCHPADRAFT_941254</name>
</gene>
<keyword evidence="2" id="KW-1185">Reference proteome</keyword>
<name>A0A0H2RLJ9_9AGAM</name>
<protein>
    <submittedName>
        <fullName evidence="1">Uncharacterized protein</fullName>
    </submittedName>
</protein>
<dbReference type="Proteomes" id="UP000053477">
    <property type="component" value="Unassembled WGS sequence"/>
</dbReference>